<keyword evidence="1" id="KW-1133">Transmembrane helix</keyword>
<feature type="transmembrane region" description="Helical" evidence="1">
    <location>
        <begin position="45"/>
        <end position="66"/>
    </location>
</feature>
<keyword evidence="1" id="KW-0472">Membrane</keyword>
<reference evidence="2" key="1">
    <citation type="submission" date="2024-06" db="EMBL/GenBank/DDBJ databases">
        <title>This phage originates from the Bacteriophage catalogue of the Bacteriophage Competence Centre, Department of Microbiology und Biotechnology, Max Rubner-Institut, Kiel, Germany.</title>
        <authorList>
            <person name="Sprotte S."/>
            <person name="Brinks E."/>
            <person name="Hille F."/>
        </authorList>
    </citation>
    <scope>NUCLEOTIDE SEQUENCE</scope>
</reference>
<name>A0AB39C6D6_9CAUD</name>
<sequence length="80" mass="9396">MEIILSDKLTKRVILAAVIIAYLITIGIIFGILWLVSLITGWEQLFFYLGILFVIDLLWETTKYAYSRYNKDKHKTLEEL</sequence>
<evidence type="ECO:0000313" key="2">
    <source>
        <dbReference type="EMBL" id="XDJ02145.1"/>
    </source>
</evidence>
<proteinExistence type="predicted"/>
<feature type="transmembrane region" description="Helical" evidence="1">
    <location>
        <begin position="12"/>
        <end position="39"/>
    </location>
</feature>
<organism evidence="2">
    <name type="scientific">Enterococcus phage PMBT56</name>
    <dbReference type="NCBI Taxonomy" id="3229530"/>
    <lineage>
        <taxon>Viruses</taxon>
        <taxon>Duplodnaviria</taxon>
        <taxon>Heunggongvirae</taxon>
        <taxon>Uroviricota</taxon>
        <taxon>Caudoviricetes</taxon>
        <taxon>Saphexavirus</taxon>
    </lineage>
</organism>
<protein>
    <submittedName>
        <fullName evidence="2">Uncharacterized protein</fullName>
    </submittedName>
</protein>
<evidence type="ECO:0000256" key="1">
    <source>
        <dbReference type="SAM" id="Phobius"/>
    </source>
</evidence>
<accession>A0AB39C6D6</accession>
<dbReference type="EMBL" id="PP944851">
    <property type="protein sequence ID" value="XDJ02145.1"/>
    <property type="molecule type" value="Genomic_DNA"/>
</dbReference>
<keyword evidence="1" id="KW-0812">Transmembrane</keyword>